<feature type="transmembrane region" description="Helical" evidence="9">
    <location>
        <begin position="36"/>
        <end position="57"/>
    </location>
</feature>
<accession>A0A171B7C1</accession>
<sequence length="285" mass="30620">MSEQSTMTGPPVGPSGASSGGAGLSPRQRRNISRGVQYAVFVVLAALVVSWADWAAIREHFLDMKVAENLFPEIFTIALKNTVIYTVSGYVLGFFLGLVVALMRLSSAAPNRWIALVYIEVFRGLPAVLVFILLGLAVPTAFPGIRFPFDEYGVVAIALGLVSAAYMAETIRAGLQAVPRGQMEAARSLGMSYSRAMITVVIPQALRIVIPPLTNELILLFKDSSLVFAIGVTSATSELTKFGQDIATEYADSTPLLLAGATYLLITIPLSIVVRRLEARQAKAR</sequence>
<dbReference type="PROSITE" id="PS50928">
    <property type="entry name" value="ABC_TM1"/>
    <property type="match status" value="1"/>
</dbReference>
<evidence type="ECO:0000256" key="7">
    <source>
        <dbReference type="ARBA" id="ARBA00022989"/>
    </source>
</evidence>
<feature type="transmembrane region" description="Helical" evidence="9">
    <location>
        <begin position="152"/>
        <end position="171"/>
    </location>
</feature>
<dbReference type="SUPFAM" id="SSF161098">
    <property type="entry name" value="MetI-like"/>
    <property type="match status" value="1"/>
</dbReference>
<dbReference type="RefSeq" id="WP_153054044.1">
    <property type="nucleotide sequence ID" value="NZ_BDCX01000001.1"/>
</dbReference>
<reference evidence="13" key="2">
    <citation type="submission" date="2016-04" db="EMBL/GenBank/DDBJ databases">
        <title>Planomonospora sphaerica JCM9374 whole genome shotgun sequence.</title>
        <authorList>
            <person name="Suzuki T."/>
            <person name="Dohra H."/>
            <person name="Kodani S."/>
        </authorList>
    </citation>
    <scope>NUCLEOTIDE SEQUENCE [LARGE SCALE GENOMIC DNA]</scope>
    <source>
        <strain evidence="13">JCM 9374</strain>
    </source>
</reference>
<evidence type="ECO:0000256" key="2">
    <source>
        <dbReference type="ARBA" id="ARBA00010072"/>
    </source>
</evidence>
<keyword evidence="13" id="KW-1185">Reference proteome</keyword>
<dbReference type="GO" id="GO:0022857">
    <property type="term" value="F:transmembrane transporter activity"/>
    <property type="evidence" value="ECO:0007669"/>
    <property type="project" value="InterPro"/>
</dbReference>
<evidence type="ECO:0000256" key="3">
    <source>
        <dbReference type="ARBA" id="ARBA00022448"/>
    </source>
</evidence>
<dbReference type="Pfam" id="PF00528">
    <property type="entry name" value="BPD_transp_1"/>
    <property type="match status" value="1"/>
</dbReference>
<dbReference type="InterPro" id="IPR000515">
    <property type="entry name" value="MetI-like"/>
</dbReference>
<protein>
    <submittedName>
        <fullName evidence="12">ABC transporter permease</fullName>
    </submittedName>
</protein>
<organism evidence="12 13">
    <name type="scientific">Planomonospora sphaerica</name>
    <dbReference type="NCBI Taxonomy" id="161355"/>
    <lineage>
        <taxon>Bacteria</taxon>
        <taxon>Bacillati</taxon>
        <taxon>Actinomycetota</taxon>
        <taxon>Actinomycetes</taxon>
        <taxon>Streptosporangiales</taxon>
        <taxon>Streptosporangiaceae</taxon>
        <taxon>Planomonospora</taxon>
    </lineage>
</organism>
<dbReference type="PANTHER" id="PTHR30614:SF20">
    <property type="entry name" value="GLUTAMINE TRANSPORT SYSTEM PERMEASE PROTEIN GLNP"/>
    <property type="match status" value="1"/>
</dbReference>
<dbReference type="PANTHER" id="PTHR30614">
    <property type="entry name" value="MEMBRANE COMPONENT OF AMINO ACID ABC TRANSPORTER"/>
    <property type="match status" value="1"/>
</dbReference>
<keyword evidence="7 9" id="KW-1133">Transmembrane helix</keyword>
<evidence type="ECO:0000256" key="5">
    <source>
        <dbReference type="ARBA" id="ARBA00022692"/>
    </source>
</evidence>
<dbReference type="OrthoDB" id="9814902at2"/>
<evidence type="ECO:0000256" key="9">
    <source>
        <dbReference type="RuleBase" id="RU363032"/>
    </source>
</evidence>
<evidence type="ECO:0000256" key="4">
    <source>
        <dbReference type="ARBA" id="ARBA00022475"/>
    </source>
</evidence>
<dbReference type="EMBL" id="BDCX01000001">
    <property type="protein sequence ID" value="GAT64739.1"/>
    <property type="molecule type" value="Genomic_DNA"/>
</dbReference>
<dbReference type="Proteomes" id="UP000077701">
    <property type="component" value="Unassembled WGS sequence"/>
</dbReference>
<proteinExistence type="inferred from homology"/>
<feature type="transmembrane region" description="Helical" evidence="9">
    <location>
        <begin position="115"/>
        <end position="140"/>
    </location>
</feature>
<keyword evidence="4" id="KW-1003">Cell membrane</keyword>
<keyword evidence="5 9" id="KW-0812">Transmembrane</keyword>
<feature type="transmembrane region" description="Helical" evidence="9">
    <location>
        <begin position="192"/>
        <end position="210"/>
    </location>
</feature>
<dbReference type="Gene3D" id="1.10.3720.10">
    <property type="entry name" value="MetI-like"/>
    <property type="match status" value="1"/>
</dbReference>
<dbReference type="InterPro" id="IPR035906">
    <property type="entry name" value="MetI-like_sf"/>
</dbReference>
<feature type="domain" description="ABC transmembrane type-1" evidence="11">
    <location>
        <begin position="79"/>
        <end position="274"/>
    </location>
</feature>
<evidence type="ECO:0000256" key="8">
    <source>
        <dbReference type="ARBA" id="ARBA00023136"/>
    </source>
</evidence>
<reference evidence="12 13" key="1">
    <citation type="journal article" date="2016" name="Genome Announc.">
        <title>Draft Genome Sequence of Planomonospora sphaerica JCM9374, a Rare Actinomycete.</title>
        <authorList>
            <person name="Dohra H."/>
            <person name="Suzuki T."/>
            <person name="Inoue Y."/>
            <person name="Kodani S."/>
        </authorList>
    </citation>
    <scope>NUCLEOTIDE SEQUENCE [LARGE SCALE GENOMIC DNA]</scope>
    <source>
        <strain evidence="12 13">JCM 9374</strain>
    </source>
</reference>
<keyword evidence="3 9" id="KW-0813">Transport</keyword>
<evidence type="ECO:0000313" key="12">
    <source>
        <dbReference type="EMBL" id="GAT64739.1"/>
    </source>
</evidence>
<evidence type="ECO:0000259" key="11">
    <source>
        <dbReference type="PROSITE" id="PS50928"/>
    </source>
</evidence>
<keyword evidence="6" id="KW-0029">Amino-acid transport</keyword>
<gene>
    <name evidence="12" type="ORF">PS9374_00370</name>
</gene>
<feature type="transmembrane region" description="Helical" evidence="9">
    <location>
        <begin position="256"/>
        <end position="277"/>
    </location>
</feature>
<evidence type="ECO:0000256" key="1">
    <source>
        <dbReference type="ARBA" id="ARBA00004651"/>
    </source>
</evidence>
<dbReference type="InterPro" id="IPR010065">
    <property type="entry name" value="AA_ABC_transptr_permease_3TM"/>
</dbReference>
<dbReference type="AlphaFoldDB" id="A0A171B7C1"/>
<comment type="caution">
    <text evidence="12">The sequence shown here is derived from an EMBL/GenBank/DDBJ whole genome shotgun (WGS) entry which is preliminary data.</text>
</comment>
<feature type="region of interest" description="Disordered" evidence="10">
    <location>
        <begin position="1"/>
        <end position="26"/>
    </location>
</feature>
<evidence type="ECO:0000256" key="10">
    <source>
        <dbReference type="SAM" id="MobiDB-lite"/>
    </source>
</evidence>
<name>A0A171B7C1_9ACTN</name>
<comment type="similarity">
    <text evidence="2">Belongs to the binding-protein-dependent transport system permease family. HisMQ subfamily.</text>
</comment>
<evidence type="ECO:0000256" key="6">
    <source>
        <dbReference type="ARBA" id="ARBA00022970"/>
    </source>
</evidence>
<dbReference type="InterPro" id="IPR043429">
    <property type="entry name" value="ArtM/GltK/GlnP/TcyL/YhdX-like"/>
</dbReference>
<dbReference type="STRING" id="161355.PS9374_00370"/>
<evidence type="ECO:0000313" key="13">
    <source>
        <dbReference type="Proteomes" id="UP000077701"/>
    </source>
</evidence>
<keyword evidence="8 9" id="KW-0472">Membrane</keyword>
<dbReference type="CDD" id="cd06261">
    <property type="entry name" value="TM_PBP2"/>
    <property type="match status" value="1"/>
</dbReference>
<feature type="transmembrane region" description="Helical" evidence="9">
    <location>
        <begin position="77"/>
        <end position="103"/>
    </location>
</feature>
<comment type="subcellular location">
    <subcellularLocation>
        <location evidence="1 9">Cell membrane</location>
        <topology evidence="1 9">Multi-pass membrane protein</topology>
    </subcellularLocation>
</comment>
<dbReference type="GO" id="GO:0006865">
    <property type="term" value="P:amino acid transport"/>
    <property type="evidence" value="ECO:0007669"/>
    <property type="project" value="UniProtKB-KW"/>
</dbReference>
<dbReference type="NCBIfam" id="TIGR01726">
    <property type="entry name" value="HEQRo_perm_3TM"/>
    <property type="match status" value="1"/>
</dbReference>
<dbReference type="GO" id="GO:0043190">
    <property type="term" value="C:ATP-binding cassette (ABC) transporter complex"/>
    <property type="evidence" value="ECO:0007669"/>
    <property type="project" value="InterPro"/>
</dbReference>